<sequence>MRLDKFLVECGIGSRKEVKKLISNNEITVNGISNISAKDNIDENSDIIEYNEEKLEYKKFRYYIMNKKSGYITATEDFKENTVMDLLPEWVIKKDLAPVGRLDKDTEGLLLFTNDGKLNHKLLSPKNHVDKVYYVEIKNNISDEDIFKLEQGVDIGNYITQPAKVEKISDNKIYLTIKEGKFHQ</sequence>
<keyword evidence="2 4" id="KW-0694">RNA-binding</keyword>
<dbReference type="InterPro" id="IPR050343">
    <property type="entry name" value="RsuA_PseudoU_synthase"/>
</dbReference>
<feature type="non-terminal residue" evidence="6">
    <location>
        <position position="184"/>
    </location>
</feature>
<comment type="similarity">
    <text evidence="1">Belongs to the pseudouridine synthase RsuA family.</text>
</comment>
<dbReference type="PANTHER" id="PTHR47683:SF4">
    <property type="entry name" value="PSEUDOURIDINE SYNTHASE"/>
    <property type="match status" value="1"/>
</dbReference>
<dbReference type="PANTHER" id="PTHR47683">
    <property type="entry name" value="PSEUDOURIDINE SYNTHASE FAMILY PROTEIN-RELATED"/>
    <property type="match status" value="1"/>
</dbReference>
<dbReference type="Proteomes" id="UP000005392">
    <property type="component" value="Unassembled WGS sequence"/>
</dbReference>
<dbReference type="Pfam" id="PF00849">
    <property type="entry name" value="PseudoU_synth_2"/>
    <property type="match status" value="1"/>
</dbReference>
<dbReference type="InterPro" id="IPR006145">
    <property type="entry name" value="PsdUridine_synth_RsuA/RluA"/>
</dbReference>
<dbReference type="SUPFAM" id="SSF55174">
    <property type="entry name" value="Alpha-L RNA-binding motif"/>
    <property type="match status" value="1"/>
</dbReference>
<dbReference type="InterPro" id="IPR042092">
    <property type="entry name" value="PsdUridine_s_RsuA/RluB/E/F_cat"/>
</dbReference>
<dbReference type="Gene3D" id="3.30.70.1560">
    <property type="entry name" value="Alpha-L RNA-binding motif"/>
    <property type="match status" value="1"/>
</dbReference>
<evidence type="ECO:0000313" key="6">
    <source>
        <dbReference type="EMBL" id="EGQ78655.1"/>
    </source>
</evidence>
<reference evidence="6 7" key="1">
    <citation type="submission" date="2011-05" db="EMBL/GenBank/DDBJ databases">
        <authorList>
            <person name="Muzny D."/>
            <person name="Qin X."/>
            <person name="Deng J."/>
            <person name="Jiang H."/>
            <person name="Liu Y."/>
            <person name="Qu J."/>
            <person name="Song X.-Z."/>
            <person name="Zhang L."/>
            <person name="Thornton R."/>
            <person name="Coyle M."/>
            <person name="Francisco L."/>
            <person name="Jackson L."/>
            <person name="Javaid M."/>
            <person name="Korchina V."/>
            <person name="Kovar C."/>
            <person name="Mata R."/>
            <person name="Mathew T."/>
            <person name="Ngo R."/>
            <person name="Nguyen L."/>
            <person name="Nguyen N."/>
            <person name="Okwuonu G."/>
            <person name="Ongeri F."/>
            <person name="Pham C."/>
            <person name="Simmons D."/>
            <person name="Wilczek-Boney K."/>
            <person name="Hale W."/>
            <person name="Jakkamsetti A."/>
            <person name="Pham P."/>
            <person name="Ruth R."/>
            <person name="San Lucas F."/>
            <person name="Warren J."/>
            <person name="Zhang J."/>
            <person name="Zhao Z."/>
            <person name="Zhou C."/>
            <person name="Zhu D."/>
            <person name="Lee S."/>
            <person name="Bess C."/>
            <person name="Blankenburg K."/>
            <person name="Forbes L."/>
            <person name="Fu Q."/>
            <person name="Gubbala S."/>
            <person name="Hirani K."/>
            <person name="Jayaseelan J.C."/>
            <person name="Lara F."/>
            <person name="Munidasa M."/>
            <person name="Palculict T."/>
            <person name="Patil S."/>
            <person name="Pu L.-L."/>
            <person name="Saada N."/>
            <person name="Tang L."/>
            <person name="Weissenberger G."/>
            <person name="Zhu Y."/>
            <person name="Hemphill L."/>
            <person name="Shang Y."/>
            <person name="Youmans B."/>
            <person name="Ayvaz T."/>
            <person name="Ross M."/>
            <person name="Santibanez J."/>
            <person name="Aqrawi P."/>
            <person name="Gross S."/>
            <person name="Joshi V."/>
            <person name="Fowler G."/>
            <person name="Nazareth L."/>
            <person name="Reid J."/>
            <person name="Worley K."/>
            <person name="Petrosino J."/>
            <person name="Highlander S."/>
            <person name="Gibbs R."/>
        </authorList>
    </citation>
    <scope>NUCLEOTIDE SEQUENCE [LARGE SCALE GENOMIC DNA]</scope>
    <source>
        <strain evidence="6 7">ATCC 51191</strain>
    </source>
</reference>
<dbReference type="InterPro" id="IPR002942">
    <property type="entry name" value="S4_RNA-bd"/>
</dbReference>
<dbReference type="GO" id="GO:0160147">
    <property type="term" value="F:tRNA pseudouridine(38-40) synthase activity"/>
    <property type="evidence" value="ECO:0007669"/>
    <property type="project" value="UniProtKB-EC"/>
</dbReference>
<comment type="caution">
    <text evidence="6">The sequence shown here is derived from an EMBL/GenBank/DDBJ whole genome shotgun (WGS) entry which is preliminary data.</text>
</comment>
<dbReference type="GO" id="GO:0120159">
    <property type="term" value="F:rRNA pseudouridine synthase activity"/>
    <property type="evidence" value="ECO:0007669"/>
    <property type="project" value="UniProtKB-ARBA"/>
</dbReference>
<dbReference type="SMART" id="SM00363">
    <property type="entry name" value="S4"/>
    <property type="match status" value="1"/>
</dbReference>
<gene>
    <name evidence="6" type="primary">rsuA</name>
    <name evidence="6" type="ORF">HMPREF9094_2315</name>
</gene>
<dbReference type="CDD" id="cd00165">
    <property type="entry name" value="S4"/>
    <property type="match status" value="1"/>
</dbReference>
<dbReference type="STRING" id="76859.RN98_07345"/>
<dbReference type="InterPro" id="IPR018496">
    <property type="entry name" value="PsdUridine_synth_RsuA/RluB_CS"/>
</dbReference>
<dbReference type="GO" id="GO:0003723">
    <property type="term" value="F:RNA binding"/>
    <property type="evidence" value="ECO:0007669"/>
    <property type="project" value="UniProtKB-KW"/>
</dbReference>
<dbReference type="EC" id="5.4.99.12" evidence="6"/>
<dbReference type="HOGENOM" id="CLU_024979_1_2_0"/>
<evidence type="ECO:0000256" key="3">
    <source>
        <dbReference type="ARBA" id="ARBA00023235"/>
    </source>
</evidence>
<dbReference type="InterPro" id="IPR020094">
    <property type="entry name" value="TruA/RsuA/RluB/E/F_N"/>
</dbReference>
<dbReference type="EMBL" id="AFQD01000462">
    <property type="protein sequence ID" value="EGQ78655.1"/>
    <property type="molecule type" value="Genomic_DNA"/>
</dbReference>
<evidence type="ECO:0000256" key="1">
    <source>
        <dbReference type="ARBA" id="ARBA00008348"/>
    </source>
</evidence>
<protein>
    <submittedName>
        <fullName evidence="6">Ribosomal small subunit pseudouridine synthase A</fullName>
        <ecNumber evidence="6">5.4.99.12</ecNumber>
    </submittedName>
</protein>
<keyword evidence="3 6" id="KW-0413">Isomerase</keyword>
<dbReference type="GO" id="GO:0000455">
    <property type="term" value="P:enzyme-directed rRNA pseudouridine synthesis"/>
    <property type="evidence" value="ECO:0007669"/>
    <property type="project" value="UniProtKB-ARBA"/>
</dbReference>
<proteinExistence type="inferred from homology"/>
<dbReference type="Gene3D" id="3.30.70.580">
    <property type="entry name" value="Pseudouridine synthase I, catalytic domain, N-terminal subdomain"/>
    <property type="match status" value="1"/>
</dbReference>
<feature type="domain" description="RNA-binding S4" evidence="5">
    <location>
        <begin position="1"/>
        <end position="59"/>
    </location>
</feature>
<dbReference type="PROSITE" id="PS01149">
    <property type="entry name" value="PSI_RSU"/>
    <property type="match status" value="1"/>
</dbReference>
<dbReference type="InterPro" id="IPR020103">
    <property type="entry name" value="PsdUridine_synth_cat_dom_sf"/>
</dbReference>
<dbReference type="InterPro" id="IPR036986">
    <property type="entry name" value="S4_RNA-bd_sf"/>
</dbReference>
<dbReference type="Gene3D" id="3.10.290.10">
    <property type="entry name" value="RNA-binding S4 domain"/>
    <property type="match status" value="1"/>
</dbReference>
<organism evidence="6 7">
    <name type="scientific">Fusobacterium animalis ATCC 51191</name>
    <dbReference type="NCBI Taxonomy" id="997347"/>
    <lineage>
        <taxon>Bacteria</taxon>
        <taxon>Fusobacteriati</taxon>
        <taxon>Fusobacteriota</taxon>
        <taxon>Fusobacteriia</taxon>
        <taxon>Fusobacteriales</taxon>
        <taxon>Fusobacteriaceae</taxon>
        <taxon>Fusobacterium</taxon>
    </lineage>
</organism>
<dbReference type="AlphaFoldDB" id="F9EQW0"/>
<dbReference type="PROSITE" id="PS50889">
    <property type="entry name" value="S4"/>
    <property type="match status" value="1"/>
</dbReference>
<evidence type="ECO:0000259" key="5">
    <source>
        <dbReference type="SMART" id="SM00363"/>
    </source>
</evidence>
<dbReference type="SUPFAM" id="SSF55120">
    <property type="entry name" value="Pseudouridine synthase"/>
    <property type="match status" value="1"/>
</dbReference>
<accession>F9EQW0</accession>
<name>F9EQW0_9FUSO</name>
<evidence type="ECO:0000313" key="7">
    <source>
        <dbReference type="Proteomes" id="UP000005392"/>
    </source>
</evidence>
<evidence type="ECO:0000256" key="2">
    <source>
        <dbReference type="ARBA" id="ARBA00022884"/>
    </source>
</evidence>
<keyword evidence="7" id="KW-1185">Reference proteome</keyword>
<dbReference type="Pfam" id="PF01479">
    <property type="entry name" value="S4"/>
    <property type="match status" value="1"/>
</dbReference>
<evidence type="ECO:0000256" key="4">
    <source>
        <dbReference type="PROSITE-ProRule" id="PRU00182"/>
    </source>
</evidence>